<protein>
    <submittedName>
        <fullName evidence="2">Uncharacterized protein</fullName>
    </submittedName>
</protein>
<accession>A0A915J8S8</accession>
<dbReference type="WBParaSite" id="nRc.2.0.1.t22158-RA">
    <property type="protein sequence ID" value="nRc.2.0.1.t22158-RA"/>
    <property type="gene ID" value="nRc.2.0.1.g22158"/>
</dbReference>
<evidence type="ECO:0000313" key="2">
    <source>
        <dbReference type="WBParaSite" id="nRc.2.0.1.t22158-RA"/>
    </source>
</evidence>
<organism evidence="1 2">
    <name type="scientific">Romanomermis culicivorax</name>
    <name type="common">Nematode worm</name>
    <dbReference type="NCBI Taxonomy" id="13658"/>
    <lineage>
        <taxon>Eukaryota</taxon>
        <taxon>Metazoa</taxon>
        <taxon>Ecdysozoa</taxon>
        <taxon>Nematoda</taxon>
        <taxon>Enoplea</taxon>
        <taxon>Dorylaimia</taxon>
        <taxon>Mermithida</taxon>
        <taxon>Mermithoidea</taxon>
        <taxon>Mermithidae</taxon>
        <taxon>Romanomermis</taxon>
    </lineage>
</organism>
<evidence type="ECO:0000313" key="1">
    <source>
        <dbReference type="Proteomes" id="UP000887565"/>
    </source>
</evidence>
<proteinExistence type="predicted"/>
<sequence length="92" mass="9597">MNVEEGKMSLRNPSCGDADGEENVIITKRRKLVDEDCVGLSSSSNFDSSCSSSDVAGIANCVADENQVATKNCDAVVLNNASSVLTNVLALV</sequence>
<dbReference type="AlphaFoldDB" id="A0A915J8S8"/>
<reference evidence="2" key="1">
    <citation type="submission" date="2022-11" db="UniProtKB">
        <authorList>
            <consortium name="WormBaseParasite"/>
        </authorList>
    </citation>
    <scope>IDENTIFICATION</scope>
</reference>
<name>A0A915J8S8_ROMCU</name>
<keyword evidence="1" id="KW-1185">Reference proteome</keyword>
<dbReference type="Proteomes" id="UP000887565">
    <property type="component" value="Unplaced"/>
</dbReference>